<evidence type="ECO:0000313" key="14">
    <source>
        <dbReference type="EMBL" id="OGM33255.1"/>
    </source>
</evidence>
<dbReference type="GO" id="GO:0008360">
    <property type="term" value="P:regulation of cell shape"/>
    <property type="evidence" value="ECO:0007669"/>
    <property type="project" value="UniProtKB-KW"/>
</dbReference>
<comment type="catalytic activity">
    <reaction evidence="10">
        <text>di-trans,octa-cis-undecaprenyl diphospho-N-acetyl-alpha-D-muramoyl-L-alanyl-D-glutamyl-meso-2,6-diaminopimeloyl-D-alanyl-D-alanine + UDP-N-acetyl-alpha-D-glucosamine = di-trans,octa-cis-undecaprenyl diphospho-[N-acetyl-alpha-D-glucosaminyl-(1-&gt;4)]-N-acetyl-alpha-D-muramoyl-L-alanyl-D-glutamyl-meso-2,6-diaminopimeloyl-D-alanyl-D-alanine + UDP + H(+)</text>
        <dbReference type="Rhea" id="RHEA:31227"/>
        <dbReference type="ChEBI" id="CHEBI:15378"/>
        <dbReference type="ChEBI" id="CHEBI:57705"/>
        <dbReference type="ChEBI" id="CHEBI:58223"/>
        <dbReference type="ChEBI" id="CHEBI:61387"/>
        <dbReference type="ChEBI" id="CHEBI:61388"/>
        <dbReference type="EC" id="2.4.1.227"/>
    </reaction>
</comment>
<feature type="domain" description="Glycosyltransferase family 28 N-terminal" evidence="12">
    <location>
        <begin position="10"/>
        <end position="151"/>
    </location>
</feature>
<dbReference type="UniPathway" id="UPA00219"/>
<comment type="function">
    <text evidence="10">Cell wall formation. Catalyzes the transfer of a GlcNAc subunit on undecaprenyl-pyrophosphoryl-MurNAc-pentapeptide (lipid intermediate I) to form undecaprenyl-pyrophosphoryl-MurNAc-(pentapeptide)GlcNAc (lipid intermediate II).</text>
</comment>
<evidence type="ECO:0000259" key="13">
    <source>
        <dbReference type="Pfam" id="PF04101"/>
    </source>
</evidence>
<name>A0A1F7Z3A7_9BACT</name>
<dbReference type="Gene3D" id="3.40.50.2000">
    <property type="entry name" value="Glycogen Phosphorylase B"/>
    <property type="match status" value="2"/>
</dbReference>
<feature type="binding site" evidence="10">
    <location>
        <position position="300"/>
    </location>
    <ligand>
        <name>UDP-N-acetyl-alpha-D-glucosamine</name>
        <dbReference type="ChEBI" id="CHEBI:57705"/>
    </ligand>
</feature>
<evidence type="ECO:0000256" key="3">
    <source>
        <dbReference type="ARBA" id="ARBA00022676"/>
    </source>
</evidence>
<evidence type="ECO:0000256" key="7">
    <source>
        <dbReference type="ARBA" id="ARBA00023136"/>
    </source>
</evidence>
<comment type="pathway">
    <text evidence="10">Cell wall biogenesis; peptidoglycan biosynthesis.</text>
</comment>
<evidence type="ECO:0000256" key="6">
    <source>
        <dbReference type="ARBA" id="ARBA00022984"/>
    </source>
</evidence>
<keyword evidence="11" id="KW-0812">Transmembrane</keyword>
<proteinExistence type="inferred from homology"/>
<dbReference type="HAMAP" id="MF_00033">
    <property type="entry name" value="MurG"/>
    <property type="match status" value="1"/>
</dbReference>
<dbReference type="InterPro" id="IPR004276">
    <property type="entry name" value="GlycoTrans_28_N"/>
</dbReference>
<evidence type="ECO:0000256" key="5">
    <source>
        <dbReference type="ARBA" id="ARBA00022960"/>
    </source>
</evidence>
<dbReference type="InterPro" id="IPR007235">
    <property type="entry name" value="Glyco_trans_28_C"/>
</dbReference>
<dbReference type="PANTHER" id="PTHR21015">
    <property type="entry name" value="UDP-N-ACETYLGLUCOSAMINE--N-ACETYLMURAMYL-(PENTAPEPTIDE) PYROPHOSPHORYL-UNDECAPRENOL N-ACETYLGLUCOSAMINE TRANSFERASE 1"/>
    <property type="match status" value="1"/>
</dbReference>
<reference evidence="14 15" key="1">
    <citation type="journal article" date="2016" name="Nat. Commun.">
        <title>Thousands of microbial genomes shed light on interconnected biogeochemical processes in an aquifer system.</title>
        <authorList>
            <person name="Anantharaman K."/>
            <person name="Brown C.T."/>
            <person name="Hug L.A."/>
            <person name="Sharon I."/>
            <person name="Castelle C.J."/>
            <person name="Probst A.J."/>
            <person name="Thomas B.C."/>
            <person name="Singh A."/>
            <person name="Wilkins M.J."/>
            <person name="Karaoz U."/>
            <person name="Brodie E.L."/>
            <person name="Williams K.H."/>
            <person name="Hubbard S.S."/>
            <person name="Banfield J.F."/>
        </authorList>
    </citation>
    <scope>NUCLEOTIDE SEQUENCE [LARGE SCALE GENOMIC DNA]</scope>
</reference>
<keyword evidence="3 10" id="KW-0328">Glycosyltransferase</keyword>
<dbReference type="Proteomes" id="UP000178870">
    <property type="component" value="Unassembled WGS sequence"/>
</dbReference>
<feature type="binding site" evidence="10">
    <location>
        <position position="197"/>
    </location>
    <ligand>
        <name>UDP-N-acetyl-alpha-D-glucosamine</name>
        <dbReference type="ChEBI" id="CHEBI:57705"/>
    </ligand>
</feature>
<dbReference type="SUPFAM" id="SSF53756">
    <property type="entry name" value="UDP-Glycosyltransferase/glycogen phosphorylase"/>
    <property type="match status" value="1"/>
</dbReference>
<feature type="transmembrane region" description="Helical" evidence="11">
    <location>
        <begin position="79"/>
        <end position="99"/>
    </location>
</feature>
<keyword evidence="1 10" id="KW-1003">Cell membrane</keyword>
<dbReference type="InterPro" id="IPR006009">
    <property type="entry name" value="GlcNAc_MurG"/>
</dbReference>
<keyword evidence="5 10" id="KW-0133">Cell shape</keyword>
<keyword evidence="8 10" id="KW-0131">Cell cycle</keyword>
<dbReference type="GO" id="GO:0005975">
    <property type="term" value="P:carbohydrate metabolic process"/>
    <property type="evidence" value="ECO:0007669"/>
    <property type="project" value="InterPro"/>
</dbReference>
<comment type="subcellular location">
    <subcellularLocation>
        <location evidence="10">Cell membrane</location>
        <topology evidence="10">Peripheral membrane protein</topology>
        <orientation evidence="10">Cytoplasmic side</orientation>
    </subcellularLocation>
</comment>
<dbReference type="GO" id="GO:0005886">
    <property type="term" value="C:plasma membrane"/>
    <property type="evidence" value="ECO:0007669"/>
    <property type="project" value="UniProtKB-SubCell"/>
</dbReference>
<sequence length="366" mass="40333">MHTESKIVLTGGHAATTALATIEALRKKGDNKLVWIGSKYAMEGKNTLSLEFTTFPEVGVKCYSIIAGRLQRKWTRYSLWSLAKVPFGFLHALLLLLFIRPKVVLSYGGFAALPVVVAAWLLRAPVIVHEQTIAAGLTNRLSSPFARTVAISREESRKYFPDNKTVLTGNPTGEKFFSIKAKNAMASPPVLFVTGGSRGSQRFNQVVFDVIGELTREYIVVHQCGELDLARAQKVRNSLPLALRKRYEVMASISPLSMPAMFSKADIIVGRSGANTVSEVLAAGRPAIFVPIPWVQHDEQTKNAKLAERAGQAVIIRQDELSAKLLLTTIDNVRKNWKKMARAADILNLDKNAAEKLVNLALEQIK</sequence>
<dbReference type="Pfam" id="PF04101">
    <property type="entry name" value="Glyco_tran_28_C"/>
    <property type="match status" value="1"/>
</dbReference>
<organism evidence="14 15">
    <name type="scientific">Candidatus Woesebacteria bacterium RIFCSPHIGHO2_01_FULL_44_21</name>
    <dbReference type="NCBI Taxonomy" id="1802503"/>
    <lineage>
        <taxon>Bacteria</taxon>
        <taxon>Candidatus Woeseibacteriota</taxon>
    </lineage>
</organism>
<dbReference type="Pfam" id="PF03033">
    <property type="entry name" value="Glyco_transf_28"/>
    <property type="match status" value="1"/>
</dbReference>
<dbReference type="EC" id="2.4.1.227" evidence="10"/>
<dbReference type="PANTHER" id="PTHR21015:SF22">
    <property type="entry name" value="GLYCOSYLTRANSFERASE"/>
    <property type="match status" value="1"/>
</dbReference>
<keyword evidence="4 10" id="KW-0808">Transferase</keyword>
<evidence type="ECO:0000256" key="10">
    <source>
        <dbReference type="HAMAP-Rule" id="MF_00033"/>
    </source>
</evidence>
<dbReference type="GO" id="GO:0050511">
    <property type="term" value="F:undecaprenyldiphospho-muramoylpentapeptide beta-N-acetylglucosaminyltransferase activity"/>
    <property type="evidence" value="ECO:0007669"/>
    <property type="project" value="UniProtKB-UniRule"/>
</dbReference>
<dbReference type="GO" id="GO:0051301">
    <property type="term" value="P:cell division"/>
    <property type="evidence" value="ECO:0007669"/>
    <property type="project" value="UniProtKB-KW"/>
</dbReference>
<evidence type="ECO:0000259" key="12">
    <source>
        <dbReference type="Pfam" id="PF03033"/>
    </source>
</evidence>
<accession>A0A1F7Z3A7</accession>
<comment type="similarity">
    <text evidence="10">Belongs to the glycosyltransferase 28 family. MurG subfamily.</text>
</comment>
<dbReference type="EMBL" id="MGGP01000005">
    <property type="protein sequence ID" value="OGM33255.1"/>
    <property type="molecule type" value="Genomic_DNA"/>
</dbReference>
<evidence type="ECO:0000313" key="15">
    <source>
        <dbReference type="Proteomes" id="UP000178870"/>
    </source>
</evidence>
<keyword evidence="11" id="KW-1133">Transmembrane helix</keyword>
<evidence type="ECO:0000256" key="8">
    <source>
        <dbReference type="ARBA" id="ARBA00023306"/>
    </source>
</evidence>
<keyword evidence="7 10" id="KW-0472">Membrane</keyword>
<dbReference type="GO" id="GO:0009252">
    <property type="term" value="P:peptidoglycan biosynthetic process"/>
    <property type="evidence" value="ECO:0007669"/>
    <property type="project" value="UniProtKB-UniRule"/>
</dbReference>
<feature type="domain" description="Glycosyl transferase family 28 C-terminal" evidence="13">
    <location>
        <begin position="190"/>
        <end position="351"/>
    </location>
</feature>
<dbReference type="GO" id="GO:0071555">
    <property type="term" value="P:cell wall organization"/>
    <property type="evidence" value="ECO:0007669"/>
    <property type="project" value="UniProtKB-KW"/>
</dbReference>
<dbReference type="CDD" id="cd03785">
    <property type="entry name" value="GT28_MurG"/>
    <property type="match status" value="1"/>
</dbReference>
<keyword evidence="2 10" id="KW-0132">Cell division</keyword>
<dbReference type="GO" id="GO:0051991">
    <property type="term" value="F:UDP-N-acetyl-D-glucosamine:N-acetylmuramoyl-L-alanyl-D-glutamyl-meso-2,6-diaminopimelyl-D-alanyl-D-alanine-diphosphoundecaprenol 4-beta-N-acetylglucosaminlytransferase activity"/>
    <property type="evidence" value="ECO:0007669"/>
    <property type="project" value="RHEA"/>
</dbReference>
<evidence type="ECO:0000256" key="4">
    <source>
        <dbReference type="ARBA" id="ARBA00022679"/>
    </source>
</evidence>
<evidence type="ECO:0000256" key="9">
    <source>
        <dbReference type="ARBA" id="ARBA00023316"/>
    </source>
</evidence>
<gene>
    <name evidence="10" type="primary">murG</name>
    <name evidence="14" type="ORF">A2803_00190</name>
</gene>
<comment type="caution">
    <text evidence="14">The sequence shown here is derived from an EMBL/GenBank/DDBJ whole genome shotgun (WGS) entry which is preliminary data.</text>
</comment>
<keyword evidence="6 10" id="KW-0573">Peptidoglycan synthesis</keyword>
<evidence type="ECO:0000256" key="2">
    <source>
        <dbReference type="ARBA" id="ARBA00022618"/>
    </source>
</evidence>
<evidence type="ECO:0000256" key="11">
    <source>
        <dbReference type="SAM" id="Phobius"/>
    </source>
</evidence>
<dbReference type="AlphaFoldDB" id="A0A1F7Z3A7"/>
<feature type="transmembrane region" description="Helical" evidence="11">
    <location>
        <begin position="105"/>
        <end position="122"/>
    </location>
</feature>
<evidence type="ECO:0000256" key="1">
    <source>
        <dbReference type="ARBA" id="ARBA00022475"/>
    </source>
</evidence>
<comment type="caution">
    <text evidence="10">Lacks conserved residue(s) required for the propagation of feature annotation.</text>
</comment>
<keyword evidence="9 10" id="KW-0961">Cell wall biogenesis/degradation</keyword>
<protein>
    <recommendedName>
        <fullName evidence="10">UDP-N-acetylglucosamine--N-acetylmuramyl-(pentapeptide) pyrophosphoryl-undecaprenol N-acetylglucosamine transferase</fullName>
        <ecNumber evidence="10">2.4.1.227</ecNumber>
    </recommendedName>
    <alternativeName>
        <fullName evidence="10">Undecaprenyl-PP-MurNAc-pentapeptide-UDPGlcNAc GlcNAc transferase</fullName>
    </alternativeName>
</protein>